<evidence type="ECO:0000313" key="5">
    <source>
        <dbReference type="EMBL" id="PJI95046.1"/>
    </source>
</evidence>
<dbReference type="Pfam" id="PF13377">
    <property type="entry name" value="Peripla_BP_3"/>
    <property type="match status" value="1"/>
</dbReference>
<dbReference type="EMBL" id="PGTZ01000006">
    <property type="protein sequence ID" value="PJI95046.1"/>
    <property type="molecule type" value="Genomic_DNA"/>
</dbReference>
<protein>
    <submittedName>
        <fullName evidence="5">LacI family transcriptional regulator</fullName>
    </submittedName>
</protein>
<dbReference type="InterPro" id="IPR046335">
    <property type="entry name" value="LacI/GalR-like_sensor"/>
</dbReference>
<dbReference type="PROSITE" id="PS00356">
    <property type="entry name" value="HTH_LACI_1"/>
    <property type="match status" value="1"/>
</dbReference>
<accession>A0A2M8WVW0</accession>
<dbReference type="InterPro" id="IPR028082">
    <property type="entry name" value="Peripla_BP_I"/>
</dbReference>
<name>A0A2M8WVW0_9MICO</name>
<dbReference type="InterPro" id="IPR000843">
    <property type="entry name" value="HTH_LacI"/>
</dbReference>
<dbReference type="PANTHER" id="PTHR30146:SF109">
    <property type="entry name" value="HTH-TYPE TRANSCRIPTIONAL REGULATOR GALS"/>
    <property type="match status" value="1"/>
</dbReference>
<keyword evidence="2" id="KW-0238">DNA-binding</keyword>
<dbReference type="Proteomes" id="UP000231586">
    <property type="component" value="Unassembled WGS sequence"/>
</dbReference>
<dbReference type="RefSeq" id="WP_342747197.1">
    <property type="nucleotide sequence ID" value="NZ_PGTZ01000006.1"/>
</dbReference>
<dbReference type="SUPFAM" id="SSF47413">
    <property type="entry name" value="lambda repressor-like DNA-binding domains"/>
    <property type="match status" value="1"/>
</dbReference>
<keyword evidence="1" id="KW-0805">Transcription regulation</keyword>
<dbReference type="Pfam" id="PF00356">
    <property type="entry name" value="LacI"/>
    <property type="match status" value="1"/>
</dbReference>
<dbReference type="Gene3D" id="1.10.260.40">
    <property type="entry name" value="lambda repressor-like DNA-binding domains"/>
    <property type="match status" value="1"/>
</dbReference>
<reference evidence="5 6" key="1">
    <citation type="submission" date="2017-11" db="EMBL/GenBank/DDBJ databases">
        <title>Genomic Encyclopedia of Archaeal and Bacterial Type Strains, Phase II (KMG-II): From Individual Species to Whole Genera.</title>
        <authorList>
            <person name="Goeker M."/>
        </authorList>
    </citation>
    <scope>NUCLEOTIDE SEQUENCE [LARGE SCALE GENOMIC DNA]</scope>
    <source>
        <strain evidence="5 6">DSM 22413</strain>
    </source>
</reference>
<evidence type="ECO:0000259" key="4">
    <source>
        <dbReference type="PROSITE" id="PS50932"/>
    </source>
</evidence>
<dbReference type="SMART" id="SM00354">
    <property type="entry name" value="HTH_LACI"/>
    <property type="match status" value="1"/>
</dbReference>
<dbReference type="PROSITE" id="PS50932">
    <property type="entry name" value="HTH_LACI_2"/>
    <property type="match status" value="1"/>
</dbReference>
<dbReference type="Gene3D" id="3.40.50.2300">
    <property type="match status" value="2"/>
</dbReference>
<dbReference type="InterPro" id="IPR010982">
    <property type="entry name" value="Lambda_DNA-bd_dom_sf"/>
</dbReference>
<dbReference type="CDD" id="cd01574">
    <property type="entry name" value="PBP1_LacI"/>
    <property type="match status" value="1"/>
</dbReference>
<feature type="domain" description="HTH lacI-type" evidence="4">
    <location>
        <begin position="16"/>
        <end position="70"/>
    </location>
</feature>
<dbReference type="AlphaFoldDB" id="A0A2M8WVW0"/>
<comment type="caution">
    <text evidence="5">The sequence shown here is derived from an EMBL/GenBank/DDBJ whole genome shotgun (WGS) entry which is preliminary data.</text>
</comment>
<evidence type="ECO:0000256" key="1">
    <source>
        <dbReference type="ARBA" id="ARBA00023015"/>
    </source>
</evidence>
<dbReference type="PANTHER" id="PTHR30146">
    <property type="entry name" value="LACI-RELATED TRANSCRIPTIONAL REPRESSOR"/>
    <property type="match status" value="1"/>
</dbReference>
<proteinExistence type="predicted"/>
<keyword evidence="3" id="KW-0804">Transcription</keyword>
<dbReference type="GO" id="GO:0003700">
    <property type="term" value="F:DNA-binding transcription factor activity"/>
    <property type="evidence" value="ECO:0007669"/>
    <property type="project" value="TreeGrafter"/>
</dbReference>
<keyword evidence="6" id="KW-1185">Reference proteome</keyword>
<evidence type="ECO:0000256" key="3">
    <source>
        <dbReference type="ARBA" id="ARBA00023163"/>
    </source>
</evidence>
<gene>
    <name evidence="5" type="ORF">CLV34_0899</name>
</gene>
<dbReference type="SUPFAM" id="SSF53822">
    <property type="entry name" value="Periplasmic binding protein-like I"/>
    <property type="match status" value="1"/>
</dbReference>
<sequence length="352" mass="37276">MPGATGTRSAAARRPPSMADVAAVAGVSHQTVSRVLNDHPSVRPETRERVSQAIASLGYRRNSAARALVTRRTGTIGILTTGSALYGPASTVGAVEEAAREHGYFASLASVRTFEHTRLAEVFDHFMDQGVEGIVVVAPQDDVAAAVEAIETDLPIVLIAALDAEPNRAGTIPVAVDQRRGAVLVTEHLLDLGHETVLHLAGPADWFDARQRERGWRQALEGRGRNVPDVVRCDWTARSGYEAARRLVPAIVAGEGPSAIFAANDQLALGVLRAFWERGVAVPGDVSVAGFDDIAGAAYFVPALTTVSQPFVSLGRRCLEVLADAIEGVALGNRLIGPTLVPRASTGVPRRR</sequence>
<dbReference type="GO" id="GO:0000976">
    <property type="term" value="F:transcription cis-regulatory region binding"/>
    <property type="evidence" value="ECO:0007669"/>
    <property type="project" value="TreeGrafter"/>
</dbReference>
<evidence type="ECO:0000313" key="6">
    <source>
        <dbReference type="Proteomes" id="UP000231586"/>
    </source>
</evidence>
<evidence type="ECO:0000256" key="2">
    <source>
        <dbReference type="ARBA" id="ARBA00023125"/>
    </source>
</evidence>
<dbReference type="CDD" id="cd01392">
    <property type="entry name" value="HTH_LacI"/>
    <property type="match status" value="1"/>
</dbReference>
<organism evidence="5 6">
    <name type="scientific">Luteimicrobium subarcticum</name>
    <dbReference type="NCBI Taxonomy" id="620910"/>
    <lineage>
        <taxon>Bacteria</taxon>
        <taxon>Bacillati</taxon>
        <taxon>Actinomycetota</taxon>
        <taxon>Actinomycetes</taxon>
        <taxon>Micrococcales</taxon>
        <taxon>Luteimicrobium</taxon>
    </lineage>
</organism>